<dbReference type="Proteomes" id="UP000051999">
    <property type="component" value="Unassembled WGS sequence"/>
</dbReference>
<proteinExistence type="predicted"/>
<organism evidence="1 2">
    <name type="scientific">Furfurilactobacillus rossiae DSM 15814</name>
    <dbReference type="NCBI Taxonomy" id="1114972"/>
    <lineage>
        <taxon>Bacteria</taxon>
        <taxon>Bacillati</taxon>
        <taxon>Bacillota</taxon>
        <taxon>Bacilli</taxon>
        <taxon>Lactobacillales</taxon>
        <taxon>Lactobacillaceae</taxon>
        <taxon>Furfurilactobacillus</taxon>
    </lineage>
</organism>
<dbReference type="InterPro" id="IPR007710">
    <property type="entry name" value="Nucleoside_deoxyribTrfase"/>
</dbReference>
<keyword evidence="2" id="KW-1185">Reference proteome</keyword>
<dbReference type="EMBL" id="AZFF01000001">
    <property type="protein sequence ID" value="KRL57097.1"/>
    <property type="molecule type" value="Genomic_DNA"/>
</dbReference>
<dbReference type="GO" id="GO:0016740">
    <property type="term" value="F:transferase activity"/>
    <property type="evidence" value="ECO:0007669"/>
    <property type="project" value="UniProtKB-KW"/>
</dbReference>
<dbReference type="STRING" id="1114972.FD35_GL000104"/>
<comment type="caution">
    <text evidence="1">The sequence shown here is derived from an EMBL/GenBank/DDBJ whole genome shotgun (WGS) entry which is preliminary data.</text>
</comment>
<gene>
    <name evidence="1" type="ORF">FD35_GL000104</name>
</gene>
<name>A0A0R1RLH6_9LACO</name>
<protein>
    <submittedName>
        <fullName evidence="1">Nucleoside 2-deoxyribosyltransferase</fullName>
    </submittedName>
</protein>
<keyword evidence="1" id="KW-0808">Transferase</keyword>
<dbReference type="Pfam" id="PF05014">
    <property type="entry name" value="Nuc_deoxyrib_tr"/>
    <property type="match status" value="1"/>
</dbReference>
<reference evidence="1 2" key="1">
    <citation type="journal article" date="2015" name="Genome Announc.">
        <title>Expanding the biotechnology potential of lactobacilli through comparative genomics of 213 strains and associated genera.</title>
        <authorList>
            <person name="Sun Z."/>
            <person name="Harris H.M."/>
            <person name="McCann A."/>
            <person name="Guo C."/>
            <person name="Argimon S."/>
            <person name="Zhang W."/>
            <person name="Yang X."/>
            <person name="Jeffery I.B."/>
            <person name="Cooney J.C."/>
            <person name="Kagawa T.F."/>
            <person name="Liu W."/>
            <person name="Song Y."/>
            <person name="Salvetti E."/>
            <person name="Wrobel A."/>
            <person name="Rasinkangas P."/>
            <person name="Parkhill J."/>
            <person name="Rea M.C."/>
            <person name="O'Sullivan O."/>
            <person name="Ritari J."/>
            <person name="Douillard F.P."/>
            <person name="Paul Ross R."/>
            <person name="Yang R."/>
            <person name="Briner A.E."/>
            <person name="Felis G.E."/>
            <person name="de Vos W.M."/>
            <person name="Barrangou R."/>
            <person name="Klaenhammer T.R."/>
            <person name="Caufield P.W."/>
            <person name="Cui Y."/>
            <person name="Zhang H."/>
            <person name="O'Toole P.W."/>
        </authorList>
    </citation>
    <scope>NUCLEOTIDE SEQUENCE [LARGE SCALE GENOMIC DNA]</scope>
    <source>
        <strain evidence="1 2">DSM 15814</strain>
    </source>
</reference>
<evidence type="ECO:0000313" key="2">
    <source>
        <dbReference type="Proteomes" id="UP000051999"/>
    </source>
</evidence>
<dbReference type="Gene3D" id="3.40.50.450">
    <property type="match status" value="1"/>
</dbReference>
<dbReference type="PATRIC" id="fig|1114972.6.peg.105"/>
<dbReference type="OrthoDB" id="397706at2"/>
<dbReference type="SUPFAM" id="SSF52309">
    <property type="entry name" value="N-(deoxy)ribosyltransferase-like"/>
    <property type="match status" value="1"/>
</dbReference>
<dbReference type="eggNOG" id="COG3613">
    <property type="taxonomic scope" value="Bacteria"/>
</dbReference>
<sequence>MKSIYLASPFFDDDQIDRVKRVEQALADNKTVGDVFSPRKSQFPELTFGSPEWQSTAYKHDLDHLNDADIVVAVSDFTEDSVDSGTAFEIGYAVAKGKTVVLVHEKTGLVNLMLAQGAKTYVEHAEELTALNFDQLPEQRYVGEVQ</sequence>
<dbReference type="RefSeq" id="WP_017262001.1">
    <property type="nucleotide sequence ID" value="NZ_AUAW01000001.1"/>
</dbReference>
<evidence type="ECO:0000313" key="1">
    <source>
        <dbReference type="EMBL" id="KRL57097.1"/>
    </source>
</evidence>
<dbReference type="AlphaFoldDB" id="A0A0R1RLH6"/>
<accession>A0A0R1RLH6</accession>